<protein>
    <submittedName>
        <fullName evidence="2">Uncharacterized protein</fullName>
    </submittedName>
</protein>
<sequence length="88" mass="9458">MAMSAPVTPVKVPTAVLSDDGSSWLASSDASGVQSTSHLLSRGGRPRTQLRPRHITAKHQHIRQQSYSAAAIRAQLAHPAGLWDSYDL</sequence>
<keyword evidence="3" id="KW-1185">Reference proteome</keyword>
<evidence type="ECO:0000256" key="1">
    <source>
        <dbReference type="SAM" id="MobiDB-lite"/>
    </source>
</evidence>
<feature type="region of interest" description="Disordered" evidence="1">
    <location>
        <begin position="27"/>
        <end position="51"/>
    </location>
</feature>
<dbReference type="EMBL" id="JAQGDS010000001">
    <property type="protein sequence ID" value="KAJ6264412.1"/>
    <property type="molecule type" value="Genomic_DNA"/>
</dbReference>
<proteinExistence type="predicted"/>
<gene>
    <name evidence="2" type="ORF">Dda_0558</name>
</gene>
<evidence type="ECO:0000313" key="3">
    <source>
        <dbReference type="Proteomes" id="UP001221413"/>
    </source>
</evidence>
<dbReference type="Proteomes" id="UP001221413">
    <property type="component" value="Unassembled WGS sequence"/>
</dbReference>
<comment type="caution">
    <text evidence="2">The sequence shown here is derived from an EMBL/GenBank/DDBJ whole genome shotgun (WGS) entry which is preliminary data.</text>
</comment>
<accession>A0AAD6NN48</accession>
<evidence type="ECO:0000313" key="2">
    <source>
        <dbReference type="EMBL" id="KAJ6264412.1"/>
    </source>
</evidence>
<organism evidence="2 3">
    <name type="scientific">Drechslerella dactyloides</name>
    <name type="common">Nematode-trapping fungus</name>
    <name type="synonym">Arthrobotrys dactyloides</name>
    <dbReference type="NCBI Taxonomy" id="74499"/>
    <lineage>
        <taxon>Eukaryota</taxon>
        <taxon>Fungi</taxon>
        <taxon>Dikarya</taxon>
        <taxon>Ascomycota</taxon>
        <taxon>Pezizomycotina</taxon>
        <taxon>Orbiliomycetes</taxon>
        <taxon>Orbiliales</taxon>
        <taxon>Orbiliaceae</taxon>
        <taxon>Drechslerella</taxon>
    </lineage>
</organism>
<reference evidence="2" key="1">
    <citation type="submission" date="2023-01" db="EMBL/GenBank/DDBJ databases">
        <title>The chitinases involved in constricting ring structure development in the nematode-trapping fungus Drechslerella dactyloides.</title>
        <authorList>
            <person name="Wang R."/>
            <person name="Zhang L."/>
            <person name="Tang P."/>
            <person name="Li S."/>
            <person name="Liang L."/>
        </authorList>
    </citation>
    <scope>NUCLEOTIDE SEQUENCE</scope>
    <source>
        <strain evidence="2">YMF1.00031</strain>
    </source>
</reference>
<dbReference type="AlphaFoldDB" id="A0AAD6NN48"/>
<feature type="compositionally biased region" description="Polar residues" evidence="1">
    <location>
        <begin position="27"/>
        <end position="39"/>
    </location>
</feature>
<name>A0AAD6NN48_DREDA</name>